<name>A0A401T713_CHIPU</name>
<dbReference type="AlphaFoldDB" id="A0A401T713"/>
<evidence type="ECO:0000313" key="2">
    <source>
        <dbReference type="Proteomes" id="UP000287033"/>
    </source>
</evidence>
<accession>A0A401T713</accession>
<sequence>MALPDVKPVAKAGPVPKHVRQELVPIGERAVRELANVGPAPGRGDFEVDRPSTGLGPTMVAGQSLQSVEKLVSVVGIGQLRRCGRPESVLLADRQ</sequence>
<evidence type="ECO:0000313" key="1">
    <source>
        <dbReference type="EMBL" id="GCC38415.1"/>
    </source>
</evidence>
<gene>
    <name evidence="1" type="ORF">chiPu_0016929</name>
</gene>
<keyword evidence="2" id="KW-1185">Reference proteome</keyword>
<dbReference type="Proteomes" id="UP000287033">
    <property type="component" value="Unassembled WGS sequence"/>
</dbReference>
<organism evidence="1 2">
    <name type="scientific">Chiloscyllium punctatum</name>
    <name type="common">Brownbanded bambooshark</name>
    <name type="synonym">Hemiscyllium punctatum</name>
    <dbReference type="NCBI Taxonomy" id="137246"/>
    <lineage>
        <taxon>Eukaryota</taxon>
        <taxon>Metazoa</taxon>
        <taxon>Chordata</taxon>
        <taxon>Craniata</taxon>
        <taxon>Vertebrata</taxon>
        <taxon>Chondrichthyes</taxon>
        <taxon>Elasmobranchii</taxon>
        <taxon>Galeomorphii</taxon>
        <taxon>Galeoidea</taxon>
        <taxon>Orectolobiformes</taxon>
        <taxon>Hemiscylliidae</taxon>
        <taxon>Chiloscyllium</taxon>
    </lineage>
</organism>
<proteinExistence type="predicted"/>
<comment type="caution">
    <text evidence="1">The sequence shown here is derived from an EMBL/GenBank/DDBJ whole genome shotgun (WGS) entry which is preliminary data.</text>
</comment>
<reference evidence="1 2" key="1">
    <citation type="journal article" date="2018" name="Nat. Ecol. Evol.">
        <title>Shark genomes provide insights into elasmobranch evolution and the origin of vertebrates.</title>
        <authorList>
            <person name="Hara Y"/>
            <person name="Yamaguchi K"/>
            <person name="Onimaru K"/>
            <person name="Kadota M"/>
            <person name="Koyanagi M"/>
            <person name="Keeley SD"/>
            <person name="Tatsumi K"/>
            <person name="Tanaka K"/>
            <person name="Motone F"/>
            <person name="Kageyama Y"/>
            <person name="Nozu R"/>
            <person name="Adachi N"/>
            <person name="Nishimura O"/>
            <person name="Nakagawa R"/>
            <person name="Tanegashima C"/>
            <person name="Kiyatake I"/>
            <person name="Matsumoto R"/>
            <person name="Murakumo K"/>
            <person name="Nishida K"/>
            <person name="Terakita A"/>
            <person name="Kuratani S"/>
            <person name="Sato K"/>
            <person name="Hyodo S Kuraku.S."/>
        </authorList>
    </citation>
    <scope>NUCLEOTIDE SEQUENCE [LARGE SCALE GENOMIC DNA]</scope>
</reference>
<dbReference type="EMBL" id="BEZZ01001177">
    <property type="protein sequence ID" value="GCC38415.1"/>
    <property type="molecule type" value="Genomic_DNA"/>
</dbReference>
<protein>
    <submittedName>
        <fullName evidence="1">Uncharacterized protein</fullName>
    </submittedName>
</protein>